<feature type="non-terminal residue" evidence="8">
    <location>
        <position position="1"/>
    </location>
</feature>
<evidence type="ECO:0000313" key="9">
    <source>
        <dbReference type="Proteomes" id="UP000054408"/>
    </source>
</evidence>
<evidence type="ECO:0000256" key="5">
    <source>
        <dbReference type="SAM" id="MobiDB-lite"/>
    </source>
</evidence>
<comment type="subcellular location">
    <subcellularLocation>
        <location evidence="1">Nucleus</location>
    </subcellularLocation>
</comment>
<keyword evidence="9" id="KW-1185">Reference proteome</keyword>
<dbReference type="Gene3D" id="1.25.40.450">
    <property type="entry name" value="Nucleoporin, helical domain, N-terminal subdomain"/>
    <property type="match status" value="1"/>
</dbReference>
<dbReference type="Gene3D" id="1.20.120.1880">
    <property type="entry name" value="Nucleoporin, helical C-terminal domain"/>
    <property type="match status" value="1"/>
</dbReference>
<dbReference type="GeneID" id="25562297"/>
<evidence type="ECO:0000259" key="7">
    <source>
        <dbReference type="Pfam" id="PF08801"/>
    </source>
</evidence>
<dbReference type="OrthoDB" id="338970at2759"/>
<dbReference type="Gene3D" id="1.25.40.440">
    <property type="entry name" value="Nucleoporin, helical domain, central subdomain"/>
    <property type="match status" value="1"/>
</dbReference>
<dbReference type="GO" id="GO:0044611">
    <property type="term" value="C:nuclear pore inner ring"/>
    <property type="evidence" value="ECO:0007669"/>
    <property type="project" value="TreeGrafter"/>
</dbReference>
<evidence type="ECO:0000256" key="4">
    <source>
        <dbReference type="ARBA" id="ARBA00023242"/>
    </source>
</evidence>
<dbReference type="GO" id="GO:0006606">
    <property type="term" value="P:protein import into nucleus"/>
    <property type="evidence" value="ECO:0007669"/>
    <property type="project" value="TreeGrafter"/>
</dbReference>
<feature type="region of interest" description="Disordered" evidence="5">
    <location>
        <begin position="1"/>
        <end position="20"/>
    </location>
</feature>
<dbReference type="InterPro" id="IPR004870">
    <property type="entry name" value="Nucleoporin_Nup155"/>
</dbReference>
<keyword evidence="4" id="KW-0539">Nucleus</keyword>
<dbReference type="GO" id="GO:0017056">
    <property type="term" value="F:structural constituent of nuclear pore"/>
    <property type="evidence" value="ECO:0007669"/>
    <property type="project" value="InterPro"/>
</dbReference>
<feature type="domain" description="Nucleoporin Nup133/Nup155-like N-terminal" evidence="7">
    <location>
        <begin position="68"/>
        <end position="267"/>
    </location>
</feature>
<accession>A0A0L0D6C7</accession>
<dbReference type="GO" id="GO:0000972">
    <property type="term" value="P:transcription-dependent tethering of RNA polymerase II gene DNA at nuclear periphery"/>
    <property type="evidence" value="ECO:0007669"/>
    <property type="project" value="TreeGrafter"/>
</dbReference>
<dbReference type="InterPro" id="IPR007187">
    <property type="entry name" value="Nucleoporin_Nup133/Nup155_C"/>
</dbReference>
<dbReference type="Gene3D" id="1.20.58.1780">
    <property type="match status" value="1"/>
</dbReference>
<sequence length="1427" mass="156490">MSSQLRPLPHTQVVSQVDMEGMKTASLRVTDAHAEDEERPTFSDLKQSSSQKQDDSEAEPKFVMGEPIPLPAALLEQYDYLEYKCFMGVFPEINRAWITRDNHIFLWNYNDGAGADFVSYDDLDQVIISAGLCRPKAGVFRDEIQWLLVLATPVDIVIVGMSFEHNSIFGELTLVPTPLTIPSDNVNITHIRGTVDGRIFLTGRDGNLYELEYQEQDGWFTRKCRKLNHSQSPLAPYVPSFLRLWKTLPIVDITIDHSRNILYTLSAALPDEPASSAGASRRSSSTPPVITVWDLGELGNELVRNLHSVIGVEDAIVSIHAIPVTEFTDVHLVAVTRKGIRIYLSTFVFRGNRPVPSARPQTLQVVQVRSAPSAPVPAPRPGADMYRGQYSSFASHNQSGFNHHDYSAGPSANRQTVVHTAYHSHGVFVTASSVDAHKDRVVCVGDAWRKLAVQSYNGKFANSGQTSALEFQGRTWDVAEVPMSILIQRDQISELAPSYAYLTRDASKSLAATASSGAATTNANARKRRQEAGASLSVAQNRTSAGMAAAAASAAVRHPAASGAGASSSATGVGLADAAGSSGSSSLNSLFWSLFGKTASTSATYVPLRSRPNELATQHILPARKFVLLTNQGLNVVIKLRPVDLLKNLLDATRGDLDNPYVVNFSNHYGATEMVAMCLILATSSISSAAPASSLALRAAAPYLDMGSPTRGRTSLARGSLSASAPDSNIVRYATSAIFKFGRTSLAPDTGTSGHEATSSILGGAAAARTVQFSSVHDGLYRYFSRLVKPVWALPLTYRTSTNSTAQSLQLEAPQYAELERQLSTLRAFIADEPRFLDVSAAVESDEPASLVRFQQLLNRTIEAAAFLQVLLRYNLPALTVAIPSELSNRLRQQTFASLVATSEGNVVARGLVTELMRMVAGDETTDEISQVMHRRCPSFFSYGDMLRYKGFELLYKSEQANSARERTELLDTALRHFVKAAATIEDLDSVTDRFRFLRFYTGVLDLALARAQAVDPHDQALQYVLGGVNVQVEQAVKDAFDARFAAYNAVLNTLDELLRPAARANPTLGLAPRPPIDPADLDRARAHFVQRAVASHDELFHITLYRWYIDQGLVNELLSLSSPYLESFLVRYPEHVDMLWNYYIRNSKFRQAAIILARLAEAVDPPVALQTRIQYLVRAIKCASAEATDFTDGEFLHELEEKLEVAQLQSQVLAELEAKNVGAEVGALASRLLDISTLYNEYADLYNLHWSSLAIMHTASGLDDSERSQRVKAIWAAIVDQALPASSTADRAEELARLLVSAGRKYYPQSSVFRIDDLTALLEARSLEVGVPNRLWVVDALIAVGVPVETLFAIYDHHFSARSPPWQTRDGELHLVHILVGIFHRGLDATAHRDDIEKYKAAVGAYGEDSIEVVQLRHQLDQLCSS</sequence>
<dbReference type="Pfam" id="PF03177">
    <property type="entry name" value="Nucleoporin_C"/>
    <property type="match status" value="1"/>
</dbReference>
<dbReference type="PANTHER" id="PTHR10350">
    <property type="entry name" value="NUCLEAR PORE COMPLEX PROTEIN NUP155"/>
    <property type="match status" value="1"/>
</dbReference>
<dbReference type="OMA" id="SWAPFQK"/>
<dbReference type="eggNOG" id="KOG1900">
    <property type="taxonomic scope" value="Eukaryota"/>
</dbReference>
<name>A0A0L0D6C7_THETB</name>
<dbReference type="InterPro" id="IPR014908">
    <property type="entry name" value="Nucleoporin_Nup133/Nup155_N"/>
</dbReference>
<dbReference type="RefSeq" id="XP_013759536.1">
    <property type="nucleotide sequence ID" value="XM_013904082.1"/>
</dbReference>
<keyword evidence="3" id="KW-0813">Transport</keyword>
<dbReference type="InterPro" id="IPR042538">
    <property type="entry name" value="Nucleoporin_Nup155_C_3"/>
</dbReference>
<evidence type="ECO:0000256" key="1">
    <source>
        <dbReference type="ARBA" id="ARBA00004123"/>
    </source>
</evidence>
<reference evidence="8 9" key="1">
    <citation type="submission" date="2010-05" db="EMBL/GenBank/DDBJ databases">
        <title>The Genome Sequence of Thecamonas trahens ATCC 50062.</title>
        <authorList>
            <consortium name="The Broad Institute Genome Sequencing Platform"/>
            <person name="Russ C."/>
            <person name="Cuomo C."/>
            <person name="Shea T."/>
            <person name="Young S.K."/>
            <person name="Zeng Q."/>
            <person name="Koehrsen M."/>
            <person name="Haas B."/>
            <person name="Borodovsky M."/>
            <person name="Guigo R."/>
            <person name="Alvarado L."/>
            <person name="Berlin A."/>
            <person name="Bochicchio J."/>
            <person name="Borenstein D."/>
            <person name="Chapman S."/>
            <person name="Chen Z."/>
            <person name="Freedman E."/>
            <person name="Gellesch M."/>
            <person name="Goldberg J."/>
            <person name="Griggs A."/>
            <person name="Gujja S."/>
            <person name="Heilman E."/>
            <person name="Heiman D."/>
            <person name="Hepburn T."/>
            <person name="Howarth C."/>
            <person name="Jen D."/>
            <person name="Larson L."/>
            <person name="Mehta T."/>
            <person name="Park D."/>
            <person name="Pearson M."/>
            <person name="Roberts A."/>
            <person name="Saif S."/>
            <person name="Shenoy N."/>
            <person name="Sisk P."/>
            <person name="Stolte C."/>
            <person name="Sykes S."/>
            <person name="Thomson T."/>
            <person name="Walk T."/>
            <person name="White J."/>
            <person name="Yandava C."/>
            <person name="Burger G."/>
            <person name="Gray M.W."/>
            <person name="Holland P.W.H."/>
            <person name="King N."/>
            <person name="Lang F.B.F."/>
            <person name="Roger A.J."/>
            <person name="Ruiz-Trillo I."/>
            <person name="Lander E."/>
            <person name="Nusbaum C."/>
        </authorList>
    </citation>
    <scope>NUCLEOTIDE SEQUENCE [LARGE SCALE GENOMIC DNA]</scope>
    <source>
        <strain evidence="8 9">ATCC 50062</strain>
    </source>
</reference>
<dbReference type="InterPro" id="IPR042537">
    <property type="entry name" value="Nucleoporin_Nup155_C_2"/>
</dbReference>
<dbReference type="STRING" id="461836.A0A0L0D6C7"/>
<dbReference type="GO" id="GO:0036228">
    <property type="term" value="P:protein localization to nuclear inner membrane"/>
    <property type="evidence" value="ECO:0007669"/>
    <property type="project" value="TreeGrafter"/>
</dbReference>
<dbReference type="PANTHER" id="PTHR10350:SF6">
    <property type="entry name" value="NUCLEAR PORE COMPLEX PROTEIN NUP155"/>
    <property type="match status" value="1"/>
</dbReference>
<gene>
    <name evidence="8" type="ORF">AMSG_02635</name>
</gene>
<evidence type="ECO:0000256" key="3">
    <source>
        <dbReference type="ARBA" id="ARBA00022448"/>
    </source>
</evidence>
<dbReference type="InterPro" id="IPR042533">
    <property type="entry name" value="Nucleoporin_Nup155_C_1"/>
</dbReference>
<protein>
    <recommendedName>
        <fullName evidence="10">Nucleoporin Nup133/Nup155-like N-terminal domain-containing protein</fullName>
    </recommendedName>
</protein>
<dbReference type="GO" id="GO:0006405">
    <property type="term" value="P:RNA export from nucleus"/>
    <property type="evidence" value="ECO:0007669"/>
    <property type="project" value="TreeGrafter"/>
</dbReference>
<dbReference type="Pfam" id="PF08801">
    <property type="entry name" value="Nucleoporin_N"/>
    <property type="match status" value="1"/>
</dbReference>
<feature type="domain" description="Nucleoporin Nup133/Nup155-like C-terminal" evidence="6">
    <location>
        <begin position="774"/>
        <end position="1408"/>
    </location>
</feature>
<organism evidence="8 9">
    <name type="scientific">Thecamonas trahens ATCC 50062</name>
    <dbReference type="NCBI Taxonomy" id="461836"/>
    <lineage>
        <taxon>Eukaryota</taxon>
        <taxon>Apusozoa</taxon>
        <taxon>Apusomonadida</taxon>
        <taxon>Apusomonadidae</taxon>
        <taxon>Thecamonas</taxon>
    </lineage>
</organism>
<proteinExistence type="inferred from homology"/>
<evidence type="ECO:0000256" key="2">
    <source>
        <dbReference type="ARBA" id="ARBA00007373"/>
    </source>
</evidence>
<dbReference type="EMBL" id="GL349447">
    <property type="protein sequence ID" value="KNC47611.1"/>
    <property type="molecule type" value="Genomic_DNA"/>
</dbReference>
<evidence type="ECO:0008006" key="10">
    <source>
        <dbReference type="Google" id="ProtNLM"/>
    </source>
</evidence>
<evidence type="ECO:0000313" key="8">
    <source>
        <dbReference type="EMBL" id="KNC47611.1"/>
    </source>
</evidence>
<dbReference type="Proteomes" id="UP000054408">
    <property type="component" value="Unassembled WGS sequence"/>
</dbReference>
<feature type="region of interest" description="Disordered" evidence="5">
    <location>
        <begin position="25"/>
        <end position="60"/>
    </location>
</feature>
<feature type="region of interest" description="Disordered" evidence="5">
    <location>
        <begin position="514"/>
        <end position="538"/>
    </location>
</feature>
<evidence type="ECO:0000259" key="6">
    <source>
        <dbReference type="Pfam" id="PF03177"/>
    </source>
</evidence>
<comment type="similarity">
    <text evidence="2">Belongs to the non-repetitive/WGA-negative nucleoporin family.</text>
</comment>
<feature type="compositionally biased region" description="Low complexity" evidence="5">
    <location>
        <begin position="514"/>
        <end position="524"/>
    </location>
</feature>